<dbReference type="InterPro" id="IPR003651">
    <property type="entry name" value="Endonuclease3_FeS-loop_motif"/>
</dbReference>
<evidence type="ECO:0000256" key="8">
    <source>
        <dbReference type="ARBA" id="ARBA00022801"/>
    </source>
</evidence>
<name>A0A939IYW1_9CORY</name>
<comment type="caution">
    <text evidence="14">The sequence shown here is derived from an EMBL/GenBank/DDBJ whole genome shotgun (WGS) entry which is preliminary data.</text>
</comment>
<comment type="catalytic activity">
    <reaction evidence="1">
        <text>Hydrolyzes free adenine bases from 7,8-dihydro-8-oxoguanine:adenine mismatched double-stranded DNA, leaving an apurinic site.</text>
        <dbReference type="EC" id="3.2.2.31"/>
    </reaction>
</comment>
<dbReference type="GO" id="GO:0034039">
    <property type="term" value="F:8-oxo-7,8-dihydroguanine DNA N-glycosylase activity"/>
    <property type="evidence" value="ECO:0007669"/>
    <property type="project" value="TreeGrafter"/>
</dbReference>
<dbReference type="Pfam" id="PF00633">
    <property type="entry name" value="HHH"/>
    <property type="match status" value="1"/>
</dbReference>
<keyword evidence="8" id="KW-0378">Hydrolase</keyword>
<evidence type="ECO:0000256" key="7">
    <source>
        <dbReference type="ARBA" id="ARBA00022763"/>
    </source>
</evidence>
<protein>
    <recommendedName>
        <fullName evidence="5">Adenine DNA glycosylase</fullName>
        <ecNumber evidence="4">3.2.2.31</ecNumber>
    </recommendedName>
</protein>
<evidence type="ECO:0000256" key="9">
    <source>
        <dbReference type="ARBA" id="ARBA00023004"/>
    </source>
</evidence>
<dbReference type="GO" id="GO:0032357">
    <property type="term" value="F:oxidized purine DNA binding"/>
    <property type="evidence" value="ECO:0007669"/>
    <property type="project" value="TreeGrafter"/>
</dbReference>
<dbReference type="GO" id="GO:0046872">
    <property type="term" value="F:metal ion binding"/>
    <property type="evidence" value="ECO:0007669"/>
    <property type="project" value="UniProtKB-KW"/>
</dbReference>
<evidence type="ECO:0000256" key="1">
    <source>
        <dbReference type="ARBA" id="ARBA00000843"/>
    </source>
</evidence>
<evidence type="ECO:0000256" key="4">
    <source>
        <dbReference type="ARBA" id="ARBA00012045"/>
    </source>
</evidence>
<dbReference type="EMBL" id="JAFLEQ010000017">
    <property type="protein sequence ID" value="MBN9645082.1"/>
    <property type="molecule type" value="Genomic_DNA"/>
</dbReference>
<dbReference type="InterPro" id="IPR000445">
    <property type="entry name" value="HhH_motif"/>
</dbReference>
<gene>
    <name evidence="14" type="ORF">JZY06_10755</name>
</gene>
<dbReference type="Gene3D" id="1.10.1670.10">
    <property type="entry name" value="Helix-hairpin-Helix base-excision DNA repair enzymes (C-terminal)"/>
    <property type="match status" value="1"/>
</dbReference>
<sequence>MTVPSTSTSTRTPPPVDPAYLADVLCRWYRMHRRQLAWRTASTSPWGVLVSEVMSQQTPVARVEPAWRDWMRRWPTPTDLAAATPAEVITAWGNLGYPRRALRLKSAAETIAADHANRVPEDLDQLLALPGIGDYTARAVACFAHGHNVPVVDTNVRRVIARLVKARPLAGNAKKSDLADAAALLPDDPDTGPVVSVALMELGALVCTAAAPQCGSCPVAAVCAWVAAGQPEPDAGELVAAKKRVQKFTGTDRQVRGKIMAALRGGTASITDEEISRLWPDGIQLRRCLDSLISDGLAEHTGGGRYRLPQQ</sequence>
<keyword evidence="9" id="KW-0408">Iron</keyword>
<keyword evidence="6" id="KW-0479">Metal-binding</keyword>
<keyword evidence="7" id="KW-0227">DNA damage</keyword>
<dbReference type="GO" id="GO:0035485">
    <property type="term" value="F:adenine/guanine mispair binding"/>
    <property type="evidence" value="ECO:0007669"/>
    <property type="project" value="TreeGrafter"/>
</dbReference>
<organism evidence="14 15">
    <name type="scientific">Corynebacterium mendelii</name>
    <dbReference type="NCBI Taxonomy" id="2765362"/>
    <lineage>
        <taxon>Bacteria</taxon>
        <taxon>Bacillati</taxon>
        <taxon>Actinomycetota</taxon>
        <taxon>Actinomycetes</taxon>
        <taxon>Mycobacteriales</taxon>
        <taxon>Corynebacteriaceae</taxon>
        <taxon>Corynebacterium</taxon>
    </lineage>
</organism>
<evidence type="ECO:0000256" key="11">
    <source>
        <dbReference type="ARBA" id="ARBA00023204"/>
    </source>
</evidence>
<evidence type="ECO:0000313" key="15">
    <source>
        <dbReference type="Proteomes" id="UP000664332"/>
    </source>
</evidence>
<evidence type="ECO:0000256" key="12">
    <source>
        <dbReference type="ARBA" id="ARBA00023295"/>
    </source>
</evidence>
<accession>A0A939IYW1</accession>
<keyword evidence="15" id="KW-1185">Reference proteome</keyword>
<feature type="domain" description="HhH-GPD" evidence="13">
    <location>
        <begin position="54"/>
        <end position="205"/>
    </location>
</feature>
<dbReference type="InterPro" id="IPR011257">
    <property type="entry name" value="DNA_glycosylase"/>
</dbReference>
<keyword evidence="11" id="KW-0234">DNA repair</keyword>
<dbReference type="Proteomes" id="UP000664332">
    <property type="component" value="Unassembled WGS sequence"/>
</dbReference>
<dbReference type="InterPro" id="IPR023170">
    <property type="entry name" value="HhH_base_excis_C"/>
</dbReference>
<dbReference type="Pfam" id="PF00730">
    <property type="entry name" value="HhH-GPD"/>
    <property type="match status" value="1"/>
</dbReference>
<evidence type="ECO:0000256" key="3">
    <source>
        <dbReference type="ARBA" id="ARBA00008343"/>
    </source>
</evidence>
<dbReference type="PANTHER" id="PTHR42944">
    <property type="entry name" value="ADENINE DNA GLYCOSYLASE"/>
    <property type="match status" value="1"/>
</dbReference>
<proteinExistence type="inferred from homology"/>
<keyword evidence="12" id="KW-0326">Glycosidase</keyword>
<dbReference type="SMART" id="SM00478">
    <property type="entry name" value="ENDO3c"/>
    <property type="match status" value="1"/>
</dbReference>
<dbReference type="EC" id="3.2.2.31" evidence="4"/>
<dbReference type="GO" id="GO:0000701">
    <property type="term" value="F:purine-specific mismatch base pair DNA N-glycosylase activity"/>
    <property type="evidence" value="ECO:0007669"/>
    <property type="project" value="UniProtKB-EC"/>
</dbReference>
<comment type="similarity">
    <text evidence="3">Belongs to the Nth/MutY family.</text>
</comment>
<dbReference type="SUPFAM" id="SSF48150">
    <property type="entry name" value="DNA-glycosylase"/>
    <property type="match status" value="1"/>
</dbReference>
<evidence type="ECO:0000256" key="5">
    <source>
        <dbReference type="ARBA" id="ARBA00022023"/>
    </source>
</evidence>
<dbReference type="RefSeq" id="WP_207279561.1">
    <property type="nucleotide sequence ID" value="NZ_JAFLEQ010000017.1"/>
</dbReference>
<dbReference type="InterPro" id="IPR044298">
    <property type="entry name" value="MIG/MutY"/>
</dbReference>
<dbReference type="InterPro" id="IPR003265">
    <property type="entry name" value="HhH-GPD_domain"/>
</dbReference>
<evidence type="ECO:0000259" key="13">
    <source>
        <dbReference type="SMART" id="SM00478"/>
    </source>
</evidence>
<dbReference type="GO" id="GO:0006284">
    <property type="term" value="P:base-excision repair"/>
    <property type="evidence" value="ECO:0007669"/>
    <property type="project" value="InterPro"/>
</dbReference>
<dbReference type="SMART" id="SM00525">
    <property type="entry name" value="FES"/>
    <property type="match status" value="1"/>
</dbReference>
<keyword evidence="10" id="KW-0411">Iron-sulfur</keyword>
<dbReference type="PANTHER" id="PTHR42944:SF1">
    <property type="entry name" value="ADENINE DNA GLYCOSYLASE"/>
    <property type="match status" value="1"/>
</dbReference>
<dbReference type="Gene3D" id="1.10.340.30">
    <property type="entry name" value="Hypothetical protein, domain 2"/>
    <property type="match status" value="1"/>
</dbReference>
<evidence type="ECO:0000256" key="6">
    <source>
        <dbReference type="ARBA" id="ARBA00022723"/>
    </source>
</evidence>
<dbReference type="GO" id="GO:0051539">
    <property type="term" value="F:4 iron, 4 sulfur cluster binding"/>
    <property type="evidence" value="ECO:0007669"/>
    <property type="project" value="InterPro"/>
</dbReference>
<dbReference type="CDD" id="cd00056">
    <property type="entry name" value="ENDO3c"/>
    <property type="match status" value="1"/>
</dbReference>
<evidence type="ECO:0000256" key="10">
    <source>
        <dbReference type="ARBA" id="ARBA00023014"/>
    </source>
</evidence>
<dbReference type="GO" id="GO:0006298">
    <property type="term" value="P:mismatch repair"/>
    <property type="evidence" value="ECO:0007669"/>
    <property type="project" value="TreeGrafter"/>
</dbReference>
<evidence type="ECO:0000313" key="14">
    <source>
        <dbReference type="EMBL" id="MBN9645082.1"/>
    </source>
</evidence>
<comment type="cofactor">
    <cofactor evidence="2">
        <name>[4Fe-4S] cluster</name>
        <dbReference type="ChEBI" id="CHEBI:49883"/>
    </cofactor>
</comment>
<dbReference type="AlphaFoldDB" id="A0A939IYW1"/>
<reference evidence="14" key="1">
    <citation type="submission" date="2021-03" db="EMBL/GenBank/DDBJ databases">
        <authorList>
            <person name="Sun Q."/>
        </authorList>
    </citation>
    <scope>NUCLEOTIDE SEQUENCE</scope>
    <source>
        <strain evidence="14">CCM 8862</strain>
    </source>
</reference>
<evidence type="ECO:0000256" key="2">
    <source>
        <dbReference type="ARBA" id="ARBA00001966"/>
    </source>
</evidence>